<gene>
    <name evidence="2" type="ORF">AVDCRST_MAG91-431</name>
</gene>
<accession>A0A6J4SAX4</accession>
<feature type="non-terminal residue" evidence="2">
    <location>
        <position position="420"/>
    </location>
</feature>
<protein>
    <submittedName>
        <fullName evidence="2">Uncharacterized protein</fullName>
    </submittedName>
</protein>
<feature type="transmembrane region" description="Helical" evidence="1">
    <location>
        <begin position="215"/>
        <end position="233"/>
    </location>
</feature>
<keyword evidence="1" id="KW-0812">Transmembrane</keyword>
<organism evidence="2">
    <name type="scientific">uncultured Sphingomonadaceae bacterium</name>
    <dbReference type="NCBI Taxonomy" id="169976"/>
    <lineage>
        <taxon>Bacteria</taxon>
        <taxon>Pseudomonadati</taxon>
        <taxon>Pseudomonadota</taxon>
        <taxon>Alphaproteobacteria</taxon>
        <taxon>Sphingomonadales</taxon>
        <taxon>Sphingomonadaceae</taxon>
        <taxon>environmental samples</taxon>
    </lineage>
</organism>
<keyword evidence="1" id="KW-1133">Transmembrane helix</keyword>
<dbReference type="EMBL" id="CADCVX010000099">
    <property type="protein sequence ID" value="CAA9489018.1"/>
    <property type="molecule type" value="Genomic_DNA"/>
</dbReference>
<feature type="transmembrane region" description="Helical" evidence="1">
    <location>
        <begin position="254"/>
        <end position="278"/>
    </location>
</feature>
<feature type="non-terminal residue" evidence="2">
    <location>
        <position position="1"/>
    </location>
</feature>
<proteinExistence type="predicted"/>
<feature type="transmembrane region" description="Helical" evidence="1">
    <location>
        <begin position="141"/>
        <end position="163"/>
    </location>
</feature>
<feature type="transmembrane region" description="Helical" evidence="1">
    <location>
        <begin position="34"/>
        <end position="52"/>
    </location>
</feature>
<keyword evidence="1" id="KW-0472">Membrane</keyword>
<feature type="transmembrane region" description="Helical" evidence="1">
    <location>
        <begin position="359"/>
        <end position="379"/>
    </location>
</feature>
<feature type="transmembrane region" description="Helical" evidence="1">
    <location>
        <begin position="110"/>
        <end position="134"/>
    </location>
</feature>
<dbReference type="AlphaFoldDB" id="A0A6J4SAX4"/>
<evidence type="ECO:0000313" key="2">
    <source>
        <dbReference type="EMBL" id="CAA9489018.1"/>
    </source>
</evidence>
<feature type="transmembrane region" description="Helical" evidence="1">
    <location>
        <begin position="192"/>
        <end position="209"/>
    </location>
</feature>
<reference evidence="2" key="1">
    <citation type="submission" date="2020-02" db="EMBL/GenBank/DDBJ databases">
        <authorList>
            <person name="Meier V. D."/>
        </authorList>
    </citation>
    <scope>NUCLEOTIDE SEQUENCE</scope>
    <source>
        <strain evidence="2">AVDCRST_MAG91</strain>
    </source>
</reference>
<name>A0A6J4SAX4_9SPHN</name>
<feature type="transmembrane region" description="Helical" evidence="1">
    <location>
        <begin position="169"/>
        <end position="187"/>
    </location>
</feature>
<evidence type="ECO:0000256" key="1">
    <source>
        <dbReference type="SAM" id="Phobius"/>
    </source>
</evidence>
<feature type="transmembrane region" description="Helical" evidence="1">
    <location>
        <begin position="391"/>
        <end position="410"/>
    </location>
</feature>
<feature type="transmembrane region" description="Helical" evidence="1">
    <location>
        <begin position="325"/>
        <end position="347"/>
    </location>
</feature>
<sequence>DGATDSILGDRAAGRDLVATPASRTDRHARAETLTVHATLLVFMLGALLVQVPTRGISADNSWHFRLSRDILAGIPVYWSAVDANRLFPDLLYSIGAMLLPSGRFFSNWIFYYHAVHSLVLYLSLAALAAAVFDDLYRRRLFLFTAVFALTVFMVGLDFWGFWLLVPGNHGAGLPIAFFCLAILFAMNRAGVVSGPGTAAFVAMTALVIASNRLLIISFVVPLFLALLIGFGLRGPGRRTEGRSGPLAFANARTALFAILTLMTAIAGLGGFLMWRILADLSWHRLVAPGGQPDIALNWTWLSTTLTKEWSEIALALTTSYRWDIVFGFIVLIATVAAGVYVLLRAIRSRPLTTEEEHRVMLACFAALSALASYAFTVIKTDDSGTWHYRYIAMSTAFGLVSLSALLLWFEPTAKPRRGF</sequence>